<name>A0A9P5PDK3_9AGAR</name>
<keyword evidence="3" id="KW-1185">Reference proteome</keyword>
<gene>
    <name evidence="2" type="ORF">BDP27DRAFT_1429027</name>
</gene>
<evidence type="ECO:0000256" key="1">
    <source>
        <dbReference type="SAM" id="Coils"/>
    </source>
</evidence>
<dbReference type="InterPro" id="IPR036673">
    <property type="entry name" value="Cyanovirin-N_sf"/>
</dbReference>
<dbReference type="Proteomes" id="UP000772434">
    <property type="component" value="Unassembled WGS sequence"/>
</dbReference>
<dbReference type="AlphaFoldDB" id="A0A9P5PDK3"/>
<evidence type="ECO:0008006" key="4">
    <source>
        <dbReference type="Google" id="ProtNLM"/>
    </source>
</evidence>
<dbReference type="Gene3D" id="2.30.60.10">
    <property type="entry name" value="Cyanovirin-N"/>
    <property type="match status" value="2"/>
</dbReference>
<keyword evidence="1" id="KW-0175">Coiled coil</keyword>
<evidence type="ECO:0000313" key="2">
    <source>
        <dbReference type="EMBL" id="KAF9061374.1"/>
    </source>
</evidence>
<organism evidence="2 3">
    <name type="scientific">Rhodocollybia butyracea</name>
    <dbReference type="NCBI Taxonomy" id="206335"/>
    <lineage>
        <taxon>Eukaryota</taxon>
        <taxon>Fungi</taxon>
        <taxon>Dikarya</taxon>
        <taxon>Basidiomycota</taxon>
        <taxon>Agaricomycotina</taxon>
        <taxon>Agaricomycetes</taxon>
        <taxon>Agaricomycetidae</taxon>
        <taxon>Agaricales</taxon>
        <taxon>Marasmiineae</taxon>
        <taxon>Omphalotaceae</taxon>
        <taxon>Rhodocollybia</taxon>
    </lineage>
</organism>
<accession>A0A9P5PDK3</accession>
<sequence length="436" mass="48068">MGFPSSISGARIAFKTSLVVQYQESGQTIPLTLDLVPHVAVVSGRFQWGNAGGLQAAKNLTIVSGSILQGNLNGQSRQIDLSTNIDVINGRLIYFQSRPGSRASTTQRGSTIQQAYNPMQASDPVTPGGTPLVPPPYTKHDEYSYRSYLKRQNISFNSVTSSEQYSSSYLEFSVGTTMRLEGSSLCAEARKSGEEVHTTSLRLELDEYIGVVNGKFVWGRTGFYSNCEKPRIEKFHLCATINVVTEHDSIGAVEAIKMREGKSVFESTFDDLATKTSDYVAEEAKEVFESAEAYLTSALFNDVKTEVTTLLHDGNEKMAKEAREALAQATTSLTEAQKALTEAQEAIVLAENALKKPEGPEVDIATLDALFTPLRAKIIQLCNERTEQYLTEVRVSAITHFRQRAEIMMEREIIAASIQRAQTQARMLEILMSGKF</sequence>
<reference evidence="2" key="1">
    <citation type="submission" date="2020-11" db="EMBL/GenBank/DDBJ databases">
        <authorList>
            <consortium name="DOE Joint Genome Institute"/>
            <person name="Ahrendt S."/>
            <person name="Riley R."/>
            <person name="Andreopoulos W."/>
            <person name="Labutti K."/>
            <person name="Pangilinan J."/>
            <person name="Ruiz-Duenas F.J."/>
            <person name="Barrasa J.M."/>
            <person name="Sanchez-Garcia M."/>
            <person name="Camarero S."/>
            <person name="Miyauchi S."/>
            <person name="Serrano A."/>
            <person name="Linde D."/>
            <person name="Babiker R."/>
            <person name="Drula E."/>
            <person name="Ayuso-Fernandez I."/>
            <person name="Pacheco R."/>
            <person name="Padilla G."/>
            <person name="Ferreira P."/>
            <person name="Barriuso J."/>
            <person name="Kellner H."/>
            <person name="Castanera R."/>
            <person name="Alfaro M."/>
            <person name="Ramirez L."/>
            <person name="Pisabarro A.G."/>
            <person name="Kuo A."/>
            <person name="Tritt A."/>
            <person name="Lipzen A."/>
            <person name="He G."/>
            <person name="Yan M."/>
            <person name="Ng V."/>
            <person name="Cullen D."/>
            <person name="Martin F."/>
            <person name="Rosso M.-N."/>
            <person name="Henrissat B."/>
            <person name="Hibbett D."/>
            <person name="Martinez A.T."/>
            <person name="Grigoriev I.V."/>
        </authorList>
    </citation>
    <scope>NUCLEOTIDE SEQUENCE</scope>
    <source>
        <strain evidence="2">AH 40177</strain>
    </source>
</reference>
<evidence type="ECO:0000313" key="3">
    <source>
        <dbReference type="Proteomes" id="UP000772434"/>
    </source>
</evidence>
<protein>
    <recommendedName>
        <fullName evidence="4">Cyanovirin-N domain-containing protein</fullName>
    </recommendedName>
</protein>
<dbReference type="SUPFAM" id="SSF51322">
    <property type="entry name" value="Cyanovirin-N"/>
    <property type="match status" value="2"/>
</dbReference>
<dbReference type="EMBL" id="JADNRY010000204">
    <property type="protein sequence ID" value="KAF9061374.1"/>
    <property type="molecule type" value="Genomic_DNA"/>
</dbReference>
<feature type="coiled-coil region" evidence="1">
    <location>
        <begin position="319"/>
        <end position="353"/>
    </location>
</feature>
<dbReference type="OrthoDB" id="3056812at2759"/>
<proteinExistence type="predicted"/>
<comment type="caution">
    <text evidence="2">The sequence shown here is derived from an EMBL/GenBank/DDBJ whole genome shotgun (WGS) entry which is preliminary data.</text>
</comment>